<dbReference type="PANTHER" id="PTHR43544">
    <property type="entry name" value="SHORT-CHAIN DEHYDROGENASE/REDUCTASE"/>
    <property type="match status" value="1"/>
</dbReference>
<dbReference type="InterPro" id="IPR002347">
    <property type="entry name" value="SDR_fam"/>
</dbReference>
<evidence type="ECO:0000313" key="1">
    <source>
        <dbReference type="EMBL" id="KZN39065.1"/>
    </source>
</evidence>
<accession>A0A161ZYG5</accession>
<dbReference type="PATRIC" id="fig|1365250.3.peg.2178"/>
<proteinExistence type="predicted"/>
<comment type="caution">
    <text evidence="1">The sequence shown here is derived from an EMBL/GenBank/DDBJ whole genome shotgun (WGS) entry which is preliminary data.</text>
</comment>
<organism evidence="1 2">
    <name type="scientific">Pseudoalteromonas luteoviolacea DSM 6061</name>
    <dbReference type="NCBI Taxonomy" id="1365250"/>
    <lineage>
        <taxon>Bacteria</taxon>
        <taxon>Pseudomonadati</taxon>
        <taxon>Pseudomonadota</taxon>
        <taxon>Gammaproteobacteria</taxon>
        <taxon>Alteromonadales</taxon>
        <taxon>Pseudoalteromonadaceae</taxon>
        <taxon>Pseudoalteromonas</taxon>
    </lineage>
</organism>
<dbReference type="EMBL" id="AUYB01000100">
    <property type="protein sequence ID" value="KZN39065.1"/>
    <property type="molecule type" value="Genomic_DNA"/>
</dbReference>
<dbReference type="PRINTS" id="PR00081">
    <property type="entry name" value="GDHRDH"/>
</dbReference>
<dbReference type="GO" id="GO:0005737">
    <property type="term" value="C:cytoplasm"/>
    <property type="evidence" value="ECO:0007669"/>
    <property type="project" value="TreeGrafter"/>
</dbReference>
<dbReference type="InterPro" id="IPR051468">
    <property type="entry name" value="Fungal_SecMetab_SDRs"/>
</dbReference>
<evidence type="ECO:0008006" key="3">
    <source>
        <dbReference type="Google" id="ProtNLM"/>
    </source>
</evidence>
<gene>
    <name evidence="1" type="ORF">N475_14740</name>
</gene>
<sequence length="240" mass="27097">MMIQETAVVIGASGAIGKALVNEKLKNHTHVIAVSRASINIKHPYITMYETDYSQKSIMAIADRITRVNPKIHSITVCNGALHTSENMPEKKIESFDSDYFNTLLHVNTVIPFTWLQAFMPHLMSTEMPCVFTALSARIGSISDNRLGGWYSYRASKAALNMLFKTAAVELKRRKCNAKLVLFHPGTTDSKLSKPFQNNVPPEKLFSPTFVAEQLNKFEHSREFNGEVDFIDWQGETINW</sequence>
<dbReference type="GO" id="GO:0016491">
    <property type="term" value="F:oxidoreductase activity"/>
    <property type="evidence" value="ECO:0007669"/>
    <property type="project" value="TreeGrafter"/>
</dbReference>
<dbReference type="AlphaFoldDB" id="A0A161ZYG5"/>
<evidence type="ECO:0000313" key="2">
    <source>
        <dbReference type="Proteomes" id="UP000076643"/>
    </source>
</evidence>
<protein>
    <recommendedName>
        <fullName evidence="3">Short-chain dehydrogenase</fullName>
    </recommendedName>
</protein>
<dbReference type="PANTHER" id="PTHR43544:SF12">
    <property type="entry name" value="NAD(P)-BINDING ROSSMANN-FOLD SUPERFAMILY PROTEIN"/>
    <property type="match status" value="1"/>
</dbReference>
<name>A0A161ZYG5_9GAMM</name>
<dbReference type="Proteomes" id="UP000076643">
    <property type="component" value="Unassembled WGS sequence"/>
</dbReference>
<dbReference type="SUPFAM" id="SSF51735">
    <property type="entry name" value="NAD(P)-binding Rossmann-fold domains"/>
    <property type="match status" value="1"/>
</dbReference>
<keyword evidence="2" id="KW-1185">Reference proteome</keyword>
<dbReference type="Pfam" id="PF00106">
    <property type="entry name" value="adh_short"/>
    <property type="match status" value="1"/>
</dbReference>
<dbReference type="Gene3D" id="3.40.50.720">
    <property type="entry name" value="NAD(P)-binding Rossmann-like Domain"/>
    <property type="match status" value="1"/>
</dbReference>
<reference evidence="1 2" key="1">
    <citation type="submission" date="2013-07" db="EMBL/GenBank/DDBJ databases">
        <title>Comparative Genomic and Metabolomic Analysis of Twelve Strains of Pseudoalteromonas luteoviolacea.</title>
        <authorList>
            <person name="Vynne N.G."/>
            <person name="Mansson M."/>
            <person name="Gram L."/>
        </authorList>
    </citation>
    <scope>NUCLEOTIDE SEQUENCE [LARGE SCALE GENOMIC DNA]</scope>
    <source>
        <strain evidence="1 2">DSM 6061</strain>
    </source>
</reference>
<dbReference type="InterPro" id="IPR036291">
    <property type="entry name" value="NAD(P)-bd_dom_sf"/>
</dbReference>